<keyword evidence="2" id="KW-1185">Reference proteome</keyword>
<dbReference type="OrthoDB" id="2383603at2759"/>
<dbReference type="EMBL" id="CAJVQA010014691">
    <property type="protein sequence ID" value="CAG8732637.1"/>
    <property type="molecule type" value="Genomic_DNA"/>
</dbReference>
<dbReference type="AlphaFoldDB" id="A0A9N9IEQ9"/>
<evidence type="ECO:0000313" key="1">
    <source>
        <dbReference type="EMBL" id="CAG8732637.1"/>
    </source>
</evidence>
<sequence length="279" mass="33933">MKEYNRHYGVVAFNRSGKAFERQPFEYFFTERRKVYPFWEDARKIKGYYIEKLKEYQINEIVKYICKIICYADLKKNVSILSGIIDLRFSTQLKFHLIGRGLWNDVNKGIKLKKIPEEYEKFIRRIIENDDDRISWTIAQYHLLYMRGVCKKGDFYCYMSSHQIINDRRFRHELFFGKTSYGPNRPKNATHIEEDKIRLMKIGNTFFNSYFKYKHDFNERYFNGLQFNIIDYARPNLLSETQILIKILYNFHYILKEMVIFMDHMDKTARYDGQKTPDS</sequence>
<organism evidence="1 2">
    <name type="scientific">Cetraspora pellucida</name>
    <dbReference type="NCBI Taxonomy" id="1433469"/>
    <lineage>
        <taxon>Eukaryota</taxon>
        <taxon>Fungi</taxon>
        <taxon>Fungi incertae sedis</taxon>
        <taxon>Mucoromycota</taxon>
        <taxon>Glomeromycotina</taxon>
        <taxon>Glomeromycetes</taxon>
        <taxon>Diversisporales</taxon>
        <taxon>Gigasporaceae</taxon>
        <taxon>Cetraspora</taxon>
    </lineage>
</organism>
<gene>
    <name evidence="1" type="ORF">CPELLU_LOCUS13586</name>
</gene>
<name>A0A9N9IEQ9_9GLOM</name>
<proteinExistence type="predicted"/>
<reference evidence="1" key="1">
    <citation type="submission" date="2021-06" db="EMBL/GenBank/DDBJ databases">
        <authorList>
            <person name="Kallberg Y."/>
            <person name="Tangrot J."/>
            <person name="Rosling A."/>
        </authorList>
    </citation>
    <scope>NUCLEOTIDE SEQUENCE</scope>
    <source>
        <strain evidence="1">FL966</strain>
    </source>
</reference>
<accession>A0A9N9IEQ9</accession>
<comment type="caution">
    <text evidence="1">The sequence shown here is derived from an EMBL/GenBank/DDBJ whole genome shotgun (WGS) entry which is preliminary data.</text>
</comment>
<protein>
    <submittedName>
        <fullName evidence="1">6143_t:CDS:1</fullName>
    </submittedName>
</protein>
<evidence type="ECO:0000313" key="2">
    <source>
        <dbReference type="Proteomes" id="UP000789759"/>
    </source>
</evidence>
<dbReference type="Proteomes" id="UP000789759">
    <property type="component" value="Unassembled WGS sequence"/>
</dbReference>
<feature type="non-terminal residue" evidence="1">
    <location>
        <position position="279"/>
    </location>
</feature>